<protein>
    <recommendedName>
        <fullName evidence="2">Negative regulator of flagellin synthesis</fullName>
    </recommendedName>
</protein>
<proteinExistence type="inferred from homology"/>
<dbReference type="eggNOG" id="COG2747">
    <property type="taxonomic scope" value="Bacteria"/>
</dbReference>
<dbReference type="InterPro" id="IPR031316">
    <property type="entry name" value="FlgM_C"/>
</dbReference>
<evidence type="ECO:0000256" key="3">
    <source>
        <dbReference type="ARBA" id="ARBA00022491"/>
    </source>
</evidence>
<evidence type="ECO:0000256" key="6">
    <source>
        <dbReference type="ARBA" id="ARBA00023163"/>
    </source>
</evidence>
<dbReference type="EMBL" id="JJMM01000013">
    <property type="protein sequence ID" value="KDR94754.1"/>
    <property type="molecule type" value="Genomic_DNA"/>
</dbReference>
<keyword evidence="9" id="KW-1185">Reference proteome</keyword>
<name>A0A069RCH5_PEPLI</name>
<reference evidence="8 9" key="1">
    <citation type="submission" date="2014-03" db="EMBL/GenBank/DDBJ databases">
        <title>Genome sequence of Clostridium litorale W6, DSM 5388.</title>
        <authorList>
            <person name="Poehlein A."/>
            <person name="Jagirdar A."/>
            <person name="Khonsari B."/>
            <person name="Chibani C.M."/>
            <person name="Gutierrez Gutierrez D.A."/>
            <person name="Davydova E."/>
            <person name="Alghaithi H.S."/>
            <person name="Nair K.P."/>
            <person name="Dhamotharan K."/>
            <person name="Chandran L."/>
            <person name="G W."/>
            <person name="Daniel R."/>
        </authorList>
    </citation>
    <scope>NUCLEOTIDE SEQUENCE [LARGE SCALE GENOMIC DNA]</scope>
    <source>
        <strain evidence="8 9">W6</strain>
    </source>
</reference>
<accession>A0A069RCH5</accession>
<gene>
    <name evidence="8" type="ORF">CLIT_13c00760</name>
</gene>
<comment type="similarity">
    <text evidence="1">Belongs to the FlgM family.</text>
</comment>
<dbReference type="InterPro" id="IPR035890">
    <property type="entry name" value="Anti-sigma-28_factor_FlgM_sf"/>
</dbReference>
<dbReference type="Proteomes" id="UP000027946">
    <property type="component" value="Unassembled WGS sequence"/>
</dbReference>
<keyword evidence="4" id="KW-1005">Bacterial flagellum biogenesis</keyword>
<evidence type="ECO:0000313" key="9">
    <source>
        <dbReference type="Proteomes" id="UP000027946"/>
    </source>
</evidence>
<keyword evidence="3" id="KW-0678">Repressor</keyword>
<evidence type="ECO:0000256" key="4">
    <source>
        <dbReference type="ARBA" id="ARBA00022795"/>
    </source>
</evidence>
<evidence type="ECO:0000259" key="7">
    <source>
        <dbReference type="Pfam" id="PF04316"/>
    </source>
</evidence>
<evidence type="ECO:0000256" key="1">
    <source>
        <dbReference type="ARBA" id="ARBA00005322"/>
    </source>
</evidence>
<dbReference type="GO" id="GO:0045892">
    <property type="term" value="P:negative regulation of DNA-templated transcription"/>
    <property type="evidence" value="ECO:0007669"/>
    <property type="project" value="InterPro"/>
</dbReference>
<keyword evidence="6" id="KW-0804">Transcription</keyword>
<keyword evidence="5" id="KW-0805">Transcription regulation</keyword>
<organism evidence="8 9">
    <name type="scientific">Peptoclostridium litorale DSM 5388</name>
    <dbReference type="NCBI Taxonomy" id="1121324"/>
    <lineage>
        <taxon>Bacteria</taxon>
        <taxon>Bacillati</taxon>
        <taxon>Bacillota</taxon>
        <taxon>Clostridia</taxon>
        <taxon>Peptostreptococcales</taxon>
        <taxon>Peptoclostridiaceae</taxon>
        <taxon>Peptoclostridium</taxon>
    </lineage>
</organism>
<evidence type="ECO:0000313" key="8">
    <source>
        <dbReference type="EMBL" id="KDR94754.1"/>
    </source>
</evidence>
<evidence type="ECO:0000256" key="5">
    <source>
        <dbReference type="ARBA" id="ARBA00023015"/>
    </source>
</evidence>
<dbReference type="OrthoDB" id="2112849at2"/>
<dbReference type="AlphaFoldDB" id="A0A069RCH5"/>
<feature type="domain" description="Anti-sigma-28 factor FlgM C-terminal" evidence="7">
    <location>
        <begin position="32"/>
        <end position="85"/>
    </location>
</feature>
<dbReference type="STRING" id="1121324.CLIT_13c00760"/>
<dbReference type="GO" id="GO:0044781">
    <property type="term" value="P:bacterial-type flagellum organization"/>
    <property type="evidence" value="ECO:0007669"/>
    <property type="project" value="UniProtKB-KW"/>
</dbReference>
<evidence type="ECO:0000256" key="2">
    <source>
        <dbReference type="ARBA" id="ARBA00017823"/>
    </source>
</evidence>
<dbReference type="RefSeq" id="WP_038265871.1">
    <property type="nucleotide sequence ID" value="NZ_FSRH01000005.1"/>
</dbReference>
<dbReference type="NCBIfam" id="TIGR03824">
    <property type="entry name" value="FlgM_jcvi"/>
    <property type="match status" value="1"/>
</dbReference>
<dbReference type="SUPFAM" id="SSF101498">
    <property type="entry name" value="Anti-sigma factor FlgM"/>
    <property type="match status" value="1"/>
</dbReference>
<sequence length="94" mass="10557">MKINGFSNIQKIMKTYGKSSTENVKGNKIESDKIEISQAGRDYQFAMEAIGKLPEIRSEKVEAIKVDVQSGTYKVDKEKIAQNIFESAVKDVKL</sequence>
<dbReference type="InterPro" id="IPR007412">
    <property type="entry name" value="FlgM"/>
</dbReference>
<dbReference type="Pfam" id="PF04316">
    <property type="entry name" value="FlgM"/>
    <property type="match status" value="1"/>
</dbReference>
<comment type="caution">
    <text evidence="8">The sequence shown here is derived from an EMBL/GenBank/DDBJ whole genome shotgun (WGS) entry which is preliminary data.</text>
</comment>